<dbReference type="NCBIfam" id="TIGR01265">
    <property type="entry name" value="tyr_nico_aTase"/>
    <property type="match status" value="1"/>
</dbReference>
<dbReference type="GO" id="GO:0006559">
    <property type="term" value="P:L-phenylalanine catabolic process"/>
    <property type="evidence" value="ECO:0007669"/>
    <property type="project" value="UniProtKB-UniPathway"/>
</dbReference>
<dbReference type="InterPro" id="IPR005957">
    <property type="entry name" value="Tyrosine_aminoTrfase"/>
</dbReference>
<dbReference type="InterPro" id="IPR004838">
    <property type="entry name" value="NHTrfase_class1_PyrdxlP-BS"/>
</dbReference>
<keyword evidence="8 18" id="KW-0808">Transferase</keyword>
<dbReference type="Pfam" id="PF00155">
    <property type="entry name" value="Aminotran_1_2"/>
    <property type="match status" value="1"/>
</dbReference>
<evidence type="ECO:0000256" key="12">
    <source>
        <dbReference type="ARBA" id="ARBA00031696"/>
    </source>
</evidence>
<dbReference type="CDD" id="cd00609">
    <property type="entry name" value="AAT_like"/>
    <property type="match status" value="1"/>
</dbReference>
<proteinExistence type="inferred from homology"/>
<evidence type="ECO:0000256" key="16">
    <source>
        <dbReference type="SAM" id="MobiDB-lite"/>
    </source>
</evidence>
<dbReference type="GO" id="GO:0030170">
    <property type="term" value="F:pyridoxal phosphate binding"/>
    <property type="evidence" value="ECO:0007669"/>
    <property type="project" value="InterPro"/>
</dbReference>
<evidence type="ECO:0000256" key="3">
    <source>
        <dbReference type="ARBA" id="ARBA00007441"/>
    </source>
</evidence>
<accession>A0A1V9Y429</accession>
<comment type="cofactor">
    <cofactor evidence="1 14 15">
        <name>pyridoxal 5'-phosphate</name>
        <dbReference type="ChEBI" id="CHEBI:597326"/>
    </cofactor>
</comment>
<evidence type="ECO:0000256" key="7">
    <source>
        <dbReference type="ARBA" id="ARBA00022576"/>
    </source>
</evidence>
<dbReference type="InterPro" id="IPR015424">
    <property type="entry name" value="PyrdxlP-dep_Trfase"/>
</dbReference>
<dbReference type="PANTHER" id="PTHR45744">
    <property type="entry name" value="TYROSINE AMINOTRANSFERASE"/>
    <property type="match status" value="1"/>
</dbReference>
<dbReference type="PIRSF" id="PIRSF000517">
    <property type="entry name" value="Tyr_transaminase"/>
    <property type="match status" value="1"/>
</dbReference>
<evidence type="ECO:0000256" key="9">
    <source>
        <dbReference type="ARBA" id="ARBA00022878"/>
    </source>
</evidence>
<protein>
    <recommendedName>
        <fullName evidence="6">Tyrosine aminotransferase</fullName>
        <ecNumber evidence="5">2.6.1.5</ecNumber>
    </recommendedName>
    <alternativeName>
        <fullName evidence="12">L-tyrosine:2-oxoglutarate aminotransferase</fullName>
    </alternativeName>
</protein>
<evidence type="ECO:0000259" key="17">
    <source>
        <dbReference type="Pfam" id="PF00155"/>
    </source>
</evidence>
<keyword evidence="9" id="KW-0828">Tyrosine catabolism</keyword>
<comment type="catalytic activity">
    <reaction evidence="13">
        <text>L-tyrosine + 2-oxoglutarate = 3-(4-hydroxyphenyl)pyruvate + L-glutamate</text>
        <dbReference type="Rhea" id="RHEA:15093"/>
        <dbReference type="ChEBI" id="CHEBI:16810"/>
        <dbReference type="ChEBI" id="CHEBI:29985"/>
        <dbReference type="ChEBI" id="CHEBI:36242"/>
        <dbReference type="ChEBI" id="CHEBI:58315"/>
        <dbReference type="EC" id="2.6.1.5"/>
    </reaction>
</comment>
<feature type="modified residue" description="N6-(pyridoxal phosphate)lysine" evidence="15">
    <location>
        <position position="258"/>
    </location>
</feature>
<evidence type="ECO:0000313" key="19">
    <source>
        <dbReference type="Proteomes" id="UP000243217"/>
    </source>
</evidence>
<feature type="domain" description="Aminotransferase class I/classII large" evidence="17">
    <location>
        <begin position="49"/>
        <end position="419"/>
    </location>
</feature>
<evidence type="ECO:0000256" key="8">
    <source>
        <dbReference type="ARBA" id="ARBA00022679"/>
    </source>
</evidence>
<evidence type="ECO:0000313" key="18">
    <source>
        <dbReference type="EMBL" id="OQR80464.1"/>
    </source>
</evidence>
<evidence type="ECO:0000256" key="2">
    <source>
        <dbReference type="ARBA" id="ARBA00005203"/>
    </source>
</evidence>
<dbReference type="PROSITE" id="PS00105">
    <property type="entry name" value="AA_TRANSFER_CLASS_1"/>
    <property type="match status" value="1"/>
</dbReference>
<evidence type="ECO:0000256" key="15">
    <source>
        <dbReference type="PIRSR" id="PIRSR000517-1"/>
    </source>
</evidence>
<comment type="caution">
    <text evidence="18">The sequence shown here is derived from an EMBL/GenBank/DDBJ whole genome shotgun (WGS) entry which is preliminary data.</text>
</comment>
<keyword evidence="7 18" id="KW-0032">Aminotransferase</keyword>
<evidence type="ECO:0000256" key="6">
    <source>
        <dbReference type="ARBA" id="ARBA00015959"/>
    </source>
</evidence>
<gene>
    <name evidence="18" type="ORF">THRCLA_12052</name>
</gene>
<feature type="region of interest" description="Disordered" evidence="16">
    <location>
        <begin position="1"/>
        <end position="29"/>
    </location>
</feature>
<comment type="similarity">
    <text evidence="3 14">Belongs to the class-I pyridoxal-phosphate-dependent aminotransferase family.</text>
</comment>
<dbReference type="GO" id="GO:0004838">
    <property type="term" value="F:L-tyrosine-2-oxoglutarate transaminase activity"/>
    <property type="evidence" value="ECO:0007669"/>
    <property type="project" value="InterPro"/>
</dbReference>
<dbReference type="STRING" id="74557.A0A1V9Y429"/>
<evidence type="ECO:0000256" key="11">
    <source>
        <dbReference type="ARBA" id="ARBA00023232"/>
    </source>
</evidence>
<dbReference type="InterPro" id="IPR015421">
    <property type="entry name" value="PyrdxlP-dep_Trfase_major"/>
</dbReference>
<dbReference type="InterPro" id="IPR004839">
    <property type="entry name" value="Aminotransferase_I/II_large"/>
</dbReference>
<sequence>MNTKSNCPPPAKKLKPWTRMNPSELANNTSNPIRKIVDNIKMPSNANKEIIRLSLGDPTVFGNLNCPDVLTETIVKNVRSIKHNGYIHSAGTEVARDAIAKCYGNPVTHPLTRDDIIIASGGSGALDIAITGLLNPGDNLLLPKPAFALYQVICDAHKIETRYYDLLPERNWEADLVQMASLIDDRTRAILVNNPSNPCGSVYSKEHLKAILQVAENYRIPIIADEIYGDMTYGDSVFYPMASLTTTVPVISCSGLAKLFAVPGWRVGWIAVHDRNNILADIRAAYFKLSTLILGANSLVQSAIPAILTPVKGSAEEKSLAAFKKQYYSILDANAQFTLEKLRKIRGLKVVVPQGAMYVMCGIDTSILRDVKDDLDFTQKLLDEESVLVLPGQCFGVDNYFRVVFSAPQEKLGEAYDRIASFCQRHSK</sequence>
<comment type="pathway">
    <text evidence="2">Amino-acid degradation; L-phenylalanine degradation; acetoacetate and fumarate from L-phenylalanine: step 2/6.</text>
</comment>
<dbReference type="Proteomes" id="UP000243217">
    <property type="component" value="Unassembled WGS sequence"/>
</dbReference>
<dbReference type="AlphaFoldDB" id="A0A1V9Y429"/>
<evidence type="ECO:0000256" key="4">
    <source>
        <dbReference type="ARBA" id="ARBA00011738"/>
    </source>
</evidence>
<dbReference type="Gene3D" id="3.90.1150.10">
    <property type="entry name" value="Aspartate Aminotransferase, domain 1"/>
    <property type="match status" value="1"/>
</dbReference>
<dbReference type="Gene3D" id="3.40.640.10">
    <property type="entry name" value="Type I PLP-dependent aspartate aminotransferase-like (Major domain)"/>
    <property type="match status" value="1"/>
</dbReference>
<evidence type="ECO:0000256" key="10">
    <source>
        <dbReference type="ARBA" id="ARBA00022898"/>
    </source>
</evidence>
<evidence type="ECO:0000256" key="1">
    <source>
        <dbReference type="ARBA" id="ARBA00001933"/>
    </source>
</evidence>
<evidence type="ECO:0000256" key="13">
    <source>
        <dbReference type="ARBA" id="ARBA00047798"/>
    </source>
</evidence>
<keyword evidence="19" id="KW-1185">Reference proteome</keyword>
<dbReference type="InterPro" id="IPR005958">
    <property type="entry name" value="TyrNic_aminoTrfase"/>
</dbReference>
<dbReference type="EC" id="2.6.1.5" evidence="5"/>
<dbReference type="GO" id="GO:0006572">
    <property type="term" value="P:L-tyrosine catabolic process"/>
    <property type="evidence" value="ECO:0007669"/>
    <property type="project" value="UniProtKB-KW"/>
</dbReference>
<dbReference type="OrthoDB" id="7042322at2759"/>
<dbReference type="UniPathway" id="UPA00139">
    <property type="reaction ID" value="UER00338"/>
</dbReference>
<reference evidence="18 19" key="1">
    <citation type="journal article" date="2014" name="Genome Biol. Evol.">
        <title>The secreted proteins of Achlya hypogyna and Thraustotheca clavata identify the ancestral oomycete secretome and reveal gene acquisitions by horizontal gene transfer.</title>
        <authorList>
            <person name="Misner I."/>
            <person name="Blouin N."/>
            <person name="Leonard G."/>
            <person name="Richards T.A."/>
            <person name="Lane C.E."/>
        </authorList>
    </citation>
    <scope>NUCLEOTIDE SEQUENCE [LARGE SCALE GENOMIC DNA]</scope>
    <source>
        <strain evidence="18 19">ATCC 34112</strain>
    </source>
</reference>
<dbReference type="PANTHER" id="PTHR45744:SF2">
    <property type="entry name" value="TYROSINE AMINOTRANSFERASE"/>
    <property type="match status" value="1"/>
</dbReference>
<dbReference type="SUPFAM" id="SSF53383">
    <property type="entry name" value="PLP-dependent transferases"/>
    <property type="match status" value="1"/>
</dbReference>
<dbReference type="InterPro" id="IPR015422">
    <property type="entry name" value="PyrdxlP-dep_Trfase_small"/>
</dbReference>
<dbReference type="EMBL" id="JNBS01005267">
    <property type="protein sequence ID" value="OQR80464.1"/>
    <property type="molecule type" value="Genomic_DNA"/>
</dbReference>
<keyword evidence="11" id="KW-0585">Phenylalanine catabolism</keyword>
<keyword evidence="10 14" id="KW-0663">Pyridoxal phosphate</keyword>
<evidence type="ECO:0000256" key="14">
    <source>
        <dbReference type="PIRNR" id="PIRNR000517"/>
    </source>
</evidence>
<dbReference type="NCBIfam" id="TIGR01264">
    <property type="entry name" value="tyr_amTase_E"/>
    <property type="match status" value="1"/>
</dbReference>
<organism evidence="18 19">
    <name type="scientific">Thraustotheca clavata</name>
    <dbReference type="NCBI Taxonomy" id="74557"/>
    <lineage>
        <taxon>Eukaryota</taxon>
        <taxon>Sar</taxon>
        <taxon>Stramenopiles</taxon>
        <taxon>Oomycota</taxon>
        <taxon>Saprolegniomycetes</taxon>
        <taxon>Saprolegniales</taxon>
        <taxon>Achlyaceae</taxon>
        <taxon>Thraustotheca</taxon>
    </lineage>
</organism>
<comment type="subunit">
    <text evidence="4">Homodimer.</text>
</comment>
<evidence type="ECO:0000256" key="5">
    <source>
        <dbReference type="ARBA" id="ARBA00012749"/>
    </source>
</evidence>
<feature type="compositionally biased region" description="Polar residues" evidence="16">
    <location>
        <begin position="20"/>
        <end position="29"/>
    </location>
</feature>
<name>A0A1V9Y429_9STRA</name>